<feature type="transmembrane region" description="Helical" evidence="1">
    <location>
        <begin position="152"/>
        <end position="169"/>
    </location>
</feature>
<organism evidence="2 3">
    <name type="scientific">Trichuris trichiura</name>
    <name type="common">Whipworm</name>
    <name type="synonym">Trichocephalus trichiurus</name>
    <dbReference type="NCBI Taxonomy" id="36087"/>
    <lineage>
        <taxon>Eukaryota</taxon>
        <taxon>Metazoa</taxon>
        <taxon>Ecdysozoa</taxon>
        <taxon>Nematoda</taxon>
        <taxon>Enoplea</taxon>
        <taxon>Dorylaimia</taxon>
        <taxon>Trichinellida</taxon>
        <taxon>Trichuridae</taxon>
        <taxon>Trichuris</taxon>
    </lineage>
</organism>
<reference evidence="2" key="1">
    <citation type="submission" date="2014-01" db="EMBL/GenBank/DDBJ databases">
        <authorList>
            <person name="Aslett M."/>
        </authorList>
    </citation>
    <scope>NUCLEOTIDE SEQUENCE</scope>
</reference>
<reference evidence="2" key="2">
    <citation type="submission" date="2014-03" db="EMBL/GenBank/DDBJ databases">
        <title>The whipworm genome and dual-species transcriptomics of an intimate host-pathogen interaction.</title>
        <authorList>
            <person name="Foth B.J."/>
            <person name="Tsai I.J."/>
            <person name="Reid A.J."/>
            <person name="Bancroft A.J."/>
            <person name="Nichol S."/>
            <person name="Tracey A."/>
            <person name="Holroyd N."/>
            <person name="Cotton J.A."/>
            <person name="Stanley E.J."/>
            <person name="Zarowiecki M."/>
            <person name="Liu J.Z."/>
            <person name="Huckvale T."/>
            <person name="Cooper P.J."/>
            <person name="Grencis R.K."/>
            <person name="Berriman M."/>
        </authorList>
    </citation>
    <scope>NUCLEOTIDE SEQUENCE [LARGE SCALE GENOMIC DNA]</scope>
</reference>
<keyword evidence="1" id="KW-0812">Transmembrane</keyword>
<dbReference type="Proteomes" id="UP000030665">
    <property type="component" value="Unassembled WGS sequence"/>
</dbReference>
<feature type="transmembrane region" description="Helical" evidence="1">
    <location>
        <begin position="25"/>
        <end position="44"/>
    </location>
</feature>
<gene>
    <name evidence="2" type="ORF">TTRE_0000021101</name>
</gene>
<evidence type="ECO:0000256" key="1">
    <source>
        <dbReference type="SAM" id="Phobius"/>
    </source>
</evidence>
<dbReference type="AlphaFoldDB" id="A0A077YV18"/>
<feature type="transmembrane region" description="Helical" evidence="1">
    <location>
        <begin position="114"/>
        <end position="140"/>
    </location>
</feature>
<dbReference type="EMBL" id="HG805812">
    <property type="protein sequence ID" value="CDW51952.1"/>
    <property type="molecule type" value="Genomic_DNA"/>
</dbReference>
<sequence length="195" mass="21474">MTSDCAISLLFVTPKLKITASNANCVLKISCGTLLIFAFISSALTAPRMKIEVLGCCYMEDLVPLEFYVAYNVTLACIGFFSFALILAAIIRLHDLKVKSVAVRQIQVRRKAQIAKSTAALALAVCVVQTIPCTIAATIVSNGMDETALDTTWLICIVSYCLYAWYLFWKNAFLRRSLMSTFCQIQKSTGIMPTV</sequence>
<proteinExistence type="predicted"/>
<keyword evidence="3" id="KW-1185">Reference proteome</keyword>
<dbReference type="OrthoDB" id="5917307at2759"/>
<keyword evidence="1" id="KW-0472">Membrane</keyword>
<name>A0A077YV18_TRITR</name>
<accession>A0A077YV18</accession>
<keyword evidence="1" id="KW-1133">Transmembrane helix</keyword>
<protein>
    <submittedName>
        <fullName evidence="2">Uncharacterized protein</fullName>
    </submittedName>
</protein>
<evidence type="ECO:0000313" key="3">
    <source>
        <dbReference type="Proteomes" id="UP000030665"/>
    </source>
</evidence>
<feature type="transmembrane region" description="Helical" evidence="1">
    <location>
        <begin position="68"/>
        <end position="93"/>
    </location>
</feature>
<evidence type="ECO:0000313" key="2">
    <source>
        <dbReference type="EMBL" id="CDW51952.1"/>
    </source>
</evidence>